<evidence type="ECO:0000256" key="1">
    <source>
        <dbReference type="ARBA" id="ARBA00004651"/>
    </source>
</evidence>
<feature type="transmembrane region" description="Helical" evidence="6">
    <location>
        <begin position="421"/>
        <end position="440"/>
    </location>
</feature>
<keyword evidence="5 6" id="KW-0472">Membrane</keyword>
<proteinExistence type="predicted"/>
<evidence type="ECO:0000256" key="4">
    <source>
        <dbReference type="ARBA" id="ARBA00022989"/>
    </source>
</evidence>
<keyword evidence="9" id="KW-1185">Reference proteome</keyword>
<feature type="domain" description="ABC-2 type transporter transmembrane" evidence="7">
    <location>
        <begin position="18"/>
        <end position="437"/>
    </location>
</feature>
<dbReference type="AlphaFoldDB" id="A0A8J8MPU6"/>
<feature type="transmembrane region" description="Helical" evidence="6">
    <location>
        <begin position="328"/>
        <end position="352"/>
    </location>
</feature>
<feature type="transmembrane region" description="Helical" evidence="6">
    <location>
        <begin position="251"/>
        <end position="273"/>
    </location>
</feature>
<dbReference type="KEGG" id="vpy:HZI73_24100"/>
<dbReference type="Pfam" id="PF12698">
    <property type="entry name" value="ABC2_membrane_3"/>
    <property type="match status" value="1"/>
</dbReference>
<dbReference type="RefSeq" id="WP_212695887.1">
    <property type="nucleotide sequence ID" value="NZ_CP058649.1"/>
</dbReference>
<evidence type="ECO:0000256" key="3">
    <source>
        <dbReference type="ARBA" id="ARBA00022692"/>
    </source>
</evidence>
<evidence type="ECO:0000313" key="9">
    <source>
        <dbReference type="Proteomes" id="UP000683246"/>
    </source>
</evidence>
<dbReference type="GO" id="GO:0005886">
    <property type="term" value="C:plasma membrane"/>
    <property type="evidence" value="ECO:0007669"/>
    <property type="project" value="UniProtKB-SubCell"/>
</dbReference>
<protein>
    <submittedName>
        <fullName evidence="8">ABC transporter permease</fullName>
    </submittedName>
</protein>
<evidence type="ECO:0000256" key="5">
    <source>
        <dbReference type="ARBA" id="ARBA00023136"/>
    </source>
</evidence>
<dbReference type="Proteomes" id="UP000683246">
    <property type="component" value="Chromosome"/>
</dbReference>
<gene>
    <name evidence="8" type="ORF">HZI73_24100</name>
</gene>
<evidence type="ECO:0000256" key="6">
    <source>
        <dbReference type="SAM" id="Phobius"/>
    </source>
</evidence>
<evidence type="ECO:0000313" key="8">
    <source>
        <dbReference type="EMBL" id="QUI25188.1"/>
    </source>
</evidence>
<name>A0A8J8MPU6_9FIRM</name>
<reference evidence="8" key="1">
    <citation type="submission" date="2020-07" db="EMBL/GenBank/DDBJ databases">
        <title>Vallitalea pronyensis genome.</title>
        <authorList>
            <person name="Postec A."/>
        </authorList>
    </citation>
    <scope>NUCLEOTIDE SEQUENCE</scope>
    <source>
        <strain evidence="8">FatNI3</strain>
    </source>
</reference>
<keyword evidence="3 6" id="KW-0812">Transmembrane</keyword>
<dbReference type="EMBL" id="CP058649">
    <property type="protein sequence ID" value="QUI25188.1"/>
    <property type="molecule type" value="Genomic_DNA"/>
</dbReference>
<accession>A0A8J8MPU6</accession>
<dbReference type="GO" id="GO:0140359">
    <property type="term" value="F:ABC-type transporter activity"/>
    <property type="evidence" value="ECO:0007669"/>
    <property type="project" value="InterPro"/>
</dbReference>
<sequence length="447" mass="50152">MKIGYILQKDVKKILYDKKLLIIILIMPIVLMTILGFSLNSMFGVSERSISGIKIAVVKNYNPEVDLTRFEKNIQSGTISMGIDDDTKKLLLEAMDELDPEEIFFQFLESDNIKDIMSYTIENETTAREMLKNKEVDAVVILPDGYLYHSYMNFLTPSRNIVETQVLKRTSNQLKGGIVEALVDGFAQSMNNNALSKVITMDTILAYTEEDKIYEVAADIAQKTMMSVIDTDMDIKQVGIEEKKQLTSFQYYAAAIMAMFILYSAGYGGRQILEEKKEITLQRNQVAGVSFQKILTSTFLMICIVAILQSVVMIAYSRWVLKIYWGNWGLVAITVLLSSFTVASIGLLVAAITFRSNNFRIANIFESAIIQVMALLGGSFLPVEILPKFMQDLSYLAINGIAIKMYTGIMEGASLHDLTQYMGILGVMSLVFLVLATVVLKNRREAI</sequence>
<keyword evidence="4 6" id="KW-1133">Transmembrane helix</keyword>
<keyword evidence="2" id="KW-1003">Cell membrane</keyword>
<organism evidence="8 9">
    <name type="scientific">Vallitalea pronyensis</name>
    <dbReference type="NCBI Taxonomy" id="1348613"/>
    <lineage>
        <taxon>Bacteria</taxon>
        <taxon>Bacillati</taxon>
        <taxon>Bacillota</taxon>
        <taxon>Clostridia</taxon>
        <taxon>Lachnospirales</taxon>
        <taxon>Vallitaleaceae</taxon>
        <taxon>Vallitalea</taxon>
    </lineage>
</organism>
<feature type="transmembrane region" description="Helical" evidence="6">
    <location>
        <begin position="20"/>
        <end position="39"/>
    </location>
</feature>
<evidence type="ECO:0000256" key="2">
    <source>
        <dbReference type="ARBA" id="ARBA00022475"/>
    </source>
</evidence>
<dbReference type="InterPro" id="IPR051449">
    <property type="entry name" value="ABC-2_transporter_component"/>
</dbReference>
<feature type="transmembrane region" description="Helical" evidence="6">
    <location>
        <begin position="364"/>
        <end position="383"/>
    </location>
</feature>
<evidence type="ECO:0000259" key="7">
    <source>
        <dbReference type="Pfam" id="PF12698"/>
    </source>
</evidence>
<comment type="subcellular location">
    <subcellularLocation>
        <location evidence="1">Cell membrane</location>
        <topology evidence="1">Multi-pass membrane protein</topology>
    </subcellularLocation>
</comment>
<dbReference type="InterPro" id="IPR013525">
    <property type="entry name" value="ABC2_TM"/>
</dbReference>
<dbReference type="PANTHER" id="PTHR30294:SF29">
    <property type="entry name" value="MULTIDRUG ABC TRANSPORTER PERMEASE YBHS-RELATED"/>
    <property type="match status" value="1"/>
</dbReference>
<dbReference type="PANTHER" id="PTHR30294">
    <property type="entry name" value="MEMBRANE COMPONENT OF ABC TRANSPORTER YHHJ-RELATED"/>
    <property type="match status" value="1"/>
</dbReference>
<feature type="transmembrane region" description="Helical" evidence="6">
    <location>
        <begin position="294"/>
        <end position="316"/>
    </location>
</feature>